<dbReference type="Proteomes" id="UP000509702">
    <property type="component" value="Plasmid unnamed7"/>
</dbReference>
<keyword evidence="5" id="KW-0805">Transcription regulation</keyword>
<dbReference type="Pfam" id="PF05280">
    <property type="entry name" value="FlhC"/>
    <property type="match status" value="1"/>
</dbReference>
<dbReference type="EMBL" id="CP054622">
    <property type="protein sequence ID" value="QKS54595.1"/>
    <property type="molecule type" value="Genomic_DNA"/>
</dbReference>
<keyword evidence="3" id="KW-1005">Bacterial flagellum biogenesis</keyword>
<dbReference type="AlphaFoldDB" id="A0A6N1AS29"/>
<evidence type="ECO:0000313" key="9">
    <source>
        <dbReference type="EMBL" id="QKS54595.1"/>
    </source>
</evidence>
<keyword evidence="7" id="KW-0010">Activator</keyword>
<dbReference type="GO" id="GO:0046872">
    <property type="term" value="F:metal ion binding"/>
    <property type="evidence" value="ECO:0007669"/>
    <property type="project" value="UniProtKB-KW"/>
</dbReference>
<dbReference type="KEGG" id="aoz:HUE56_29250"/>
<dbReference type="InterPro" id="IPR007944">
    <property type="entry name" value="FlhC"/>
</dbReference>
<evidence type="ECO:0000256" key="3">
    <source>
        <dbReference type="ARBA" id="ARBA00022795"/>
    </source>
</evidence>
<keyword evidence="4" id="KW-0862">Zinc</keyword>
<keyword evidence="8" id="KW-0804">Transcription</keyword>
<dbReference type="GO" id="GO:1902208">
    <property type="term" value="P:regulation of bacterial-type flagellum assembly"/>
    <property type="evidence" value="ECO:0007669"/>
    <property type="project" value="InterPro"/>
</dbReference>
<geneLocation type="plasmid" evidence="9 10">
    <name>unnamed7</name>
</geneLocation>
<evidence type="ECO:0000256" key="8">
    <source>
        <dbReference type="ARBA" id="ARBA00023163"/>
    </source>
</evidence>
<evidence type="ECO:0000256" key="4">
    <source>
        <dbReference type="ARBA" id="ARBA00022833"/>
    </source>
</evidence>
<reference evidence="9 10" key="1">
    <citation type="submission" date="2020-06" db="EMBL/GenBank/DDBJ databases">
        <title>Complete genome of Azosprillum oryzae KACC14407.</title>
        <authorList>
            <person name="Kim M."/>
            <person name="Park Y.-J."/>
            <person name="Shin J.-H."/>
        </authorList>
    </citation>
    <scope>NUCLEOTIDE SEQUENCE [LARGE SCALE GENOMIC DNA]</scope>
    <source>
        <strain evidence="9 10">KACC 14407</strain>
        <plasmid evidence="9 10">unnamed7</plasmid>
    </source>
</reference>
<proteinExistence type="predicted"/>
<evidence type="ECO:0000313" key="10">
    <source>
        <dbReference type="Proteomes" id="UP000509702"/>
    </source>
</evidence>
<dbReference type="GO" id="GO:0044781">
    <property type="term" value="P:bacterial-type flagellum organization"/>
    <property type="evidence" value="ECO:0007669"/>
    <property type="project" value="UniProtKB-KW"/>
</dbReference>
<sequence length="191" mass="20904">MSAASLQRPAAAPLDTDLAARMILRWFPLPIIRLHTGLSDEAIRELYRQHHDVPPPASALPDVADLLGTTATARQASNFLSHYVRLTQSTAYRRVDVNALIVSHDLHLASRDPHTTEPTTIAAAWVLARELRSRAISFVSCECGRDHVVHKEVAAASSCPHCGASLAKGRSSVHDHTWRDNTAVDRAVRVS</sequence>
<keyword evidence="2" id="KW-0479">Metal-binding</keyword>
<evidence type="ECO:0000256" key="2">
    <source>
        <dbReference type="ARBA" id="ARBA00022723"/>
    </source>
</evidence>
<evidence type="ECO:0000256" key="1">
    <source>
        <dbReference type="ARBA" id="ARBA00022490"/>
    </source>
</evidence>
<evidence type="ECO:0000256" key="7">
    <source>
        <dbReference type="ARBA" id="ARBA00023159"/>
    </source>
</evidence>
<evidence type="ECO:0000256" key="5">
    <source>
        <dbReference type="ARBA" id="ARBA00023015"/>
    </source>
</evidence>
<dbReference type="SUPFAM" id="SSF160930">
    <property type="entry name" value="FlhC-like"/>
    <property type="match status" value="1"/>
</dbReference>
<keyword evidence="10" id="KW-1185">Reference proteome</keyword>
<dbReference type="GO" id="GO:0003677">
    <property type="term" value="F:DNA binding"/>
    <property type="evidence" value="ECO:0007669"/>
    <property type="project" value="UniProtKB-KW"/>
</dbReference>
<name>A0A6N1AS29_9PROT</name>
<keyword evidence="6" id="KW-0238">DNA-binding</keyword>
<keyword evidence="1" id="KW-0963">Cytoplasm</keyword>
<protein>
    <recommendedName>
        <fullName evidence="11">Transcriptional activator (FlhC)</fullName>
    </recommendedName>
</protein>
<gene>
    <name evidence="9" type="ORF">HUE56_29250</name>
</gene>
<dbReference type="RefSeq" id="WP_109153168.1">
    <property type="nucleotide sequence ID" value="NZ_BSOV01000001.1"/>
</dbReference>
<dbReference type="OrthoDB" id="5570801at2"/>
<accession>A0A6N1AS29</accession>
<evidence type="ECO:0000256" key="6">
    <source>
        <dbReference type="ARBA" id="ARBA00023125"/>
    </source>
</evidence>
<evidence type="ECO:0008006" key="11">
    <source>
        <dbReference type="Google" id="ProtNLM"/>
    </source>
</evidence>
<keyword evidence="9" id="KW-0614">Plasmid</keyword>
<organism evidence="9 10">
    <name type="scientific">Azospirillum oryzae</name>
    <dbReference type="NCBI Taxonomy" id="286727"/>
    <lineage>
        <taxon>Bacteria</taxon>
        <taxon>Pseudomonadati</taxon>
        <taxon>Pseudomonadota</taxon>
        <taxon>Alphaproteobacteria</taxon>
        <taxon>Rhodospirillales</taxon>
        <taxon>Azospirillaceae</taxon>
        <taxon>Azospirillum</taxon>
    </lineage>
</organism>
<dbReference type="GO" id="GO:0045893">
    <property type="term" value="P:positive regulation of DNA-templated transcription"/>
    <property type="evidence" value="ECO:0007669"/>
    <property type="project" value="InterPro"/>
</dbReference>